<dbReference type="PATRIC" id="fig|1171373.8.peg.2167"/>
<evidence type="ECO:0000313" key="1">
    <source>
        <dbReference type="EMBL" id="AFV89977.1"/>
    </source>
</evidence>
<dbReference type="EMBL" id="CP003493">
    <property type="protein sequence ID" value="AFV89977.1"/>
    <property type="molecule type" value="Genomic_DNA"/>
</dbReference>
<gene>
    <name evidence="1" type="ordered locus">PACID_21910</name>
</gene>
<evidence type="ECO:0000313" key="2">
    <source>
        <dbReference type="Proteomes" id="UP000000214"/>
    </source>
</evidence>
<name>K7S5R8_ACIA4</name>
<sequence>MWRGLTFPLPVPAHTRKLILPRAGTPKRYATEPLLLVNVERPAITAPWLKDHQWHRLVRGQLSGGRQMDRATEAVLEVSPGRVAVSAFEGGPVIEAELAPDLEPDVATNRRLLVIVAERPTLEDLRQIPKRPDAFVHSVSETMLSSGPVFYTVSTVAGGQPATV</sequence>
<proteinExistence type="predicted"/>
<dbReference type="AlphaFoldDB" id="K7S5R8"/>
<dbReference type="HOGENOM" id="CLU_1617518_0_0_11"/>
<dbReference type="Proteomes" id="UP000000214">
    <property type="component" value="Chromosome"/>
</dbReference>
<organism evidence="1 2">
    <name type="scientific">Acidipropionibacterium acidipropionici (strain ATCC 4875 / DSM 20272 / JCM 6432 / NBRC 12425 / NCIMB 8070 / 4)</name>
    <name type="common">Propionibacterium acidipropionici</name>
    <dbReference type="NCBI Taxonomy" id="1171373"/>
    <lineage>
        <taxon>Bacteria</taxon>
        <taxon>Bacillati</taxon>
        <taxon>Actinomycetota</taxon>
        <taxon>Actinomycetes</taxon>
        <taxon>Propionibacteriales</taxon>
        <taxon>Propionibacteriaceae</taxon>
        <taxon>Acidipropionibacterium</taxon>
    </lineage>
</organism>
<dbReference type="KEGG" id="pbo:PACID_21910"/>
<accession>K7S5R8</accession>
<dbReference type="STRING" id="1171373.PACID_21910"/>
<protein>
    <submittedName>
        <fullName evidence="1">Uncharacterized protein</fullName>
    </submittedName>
</protein>
<reference evidence="1 2" key="1">
    <citation type="journal article" date="2012" name="BMC Genomics">
        <title>The genome sequence of Propionibacterium acidipropionici provides insights into its biotechnological and industrial potential.</title>
        <authorList>
            <person name="Parizzi L.P."/>
            <person name="Grassi M.C."/>
            <person name="Llerena L.A."/>
            <person name="Carazzolle M.F."/>
            <person name="Queiroz V.L."/>
            <person name="Lunardi I."/>
            <person name="Zeidler A.F."/>
            <person name="Teixeira P.J."/>
            <person name="Mieczkowski P."/>
            <person name="Rincones J."/>
            <person name="Pereira G.A."/>
        </authorList>
    </citation>
    <scope>NUCLEOTIDE SEQUENCE [LARGE SCALE GENOMIC DNA]</scope>
    <source>
        <strain evidence="2">ATCC 4875 / DSM 20272 / JCM 6432 / NBRC 12425 / NCIMB 8070</strain>
    </source>
</reference>